<dbReference type="SFLD" id="SFLDS00029">
    <property type="entry name" value="Radical_SAM"/>
    <property type="match status" value="1"/>
</dbReference>
<dbReference type="Pfam" id="PF04055">
    <property type="entry name" value="Radical_SAM"/>
    <property type="match status" value="1"/>
</dbReference>
<keyword evidence="2" id="KW-0479">Metal-binding</keyword>
<dbReference type="Gene3D" id="3.20.20.70">
    <property type="entry name" value="Aldolase class I"/>
    <property type="match status" value="1"/>
</dbReference>
<feature type="domain" description="Radical SAM core" evidence="5">
    <location>
        <begin position="181"/>
        <end position="321"/>
    </location>
</feature>
<dbReference type="AlphaFoldDB" id="A0A7S3LNZ7"/>
<dbReference type="NCBIfam" id="TIGR04167">
    <property type="entry name" value="rSAM_SeCys"/>
    <property type="match status" value="1"/>
</dbReference>
<dbReference type="GO" id="GO:0046872">
    <property type="term" value="F:metal ion binding"/>
    <property type="evidence" value="ECO:0007669"/>
    <property type="project" value="UniProtKB-KW"/>
</dbReference>
<keyword evidence="1" id="KW-0949">S-adenosyl-L-methionine</keyword>
<gene>
    <name evidence="7" type="ORF">ASTO00021_LOCUS3600</name>
</gene>
<keyword evidence="4" id="KW-0411">Iron-sulfur</keyword>
<dbReference type="InterPro" id="IPR024521">
    <property type="entry name" value="ArsS-like_C"/>
</dbReference>
<proteinExistence type="predicted"/>
<dbReference type="GO" id="GO:0003824">
    <property type="term" value="F:catalytic activity"/>
    <property type="evidence" value="ECO:0007669"/>
    <property type="project" value="InterPro"/>
</dbReference>
<dbReference type="PANTHER" id="PTHR43728">
    <property type="entry name" value="SLR0304 PROTEIN"/>
    <property type="match status" value="1"/>
</dbReference>
<feature type="domain" description="Arsenosugar biosynthesis radical SAM protein ArsS-like C-terminal" evidence="6">
    <location>
        <begin position="339"/>
        <end position="476"/>
    </location>
</feature>
<evidence type="ECO:0000313" key="7">
    <source>
        <dbReference type="EMBL" id="CAE0433279.1"/>
    </source>
</evidence>
<dbReference type="InterPro" id="IPR013785">
    <property type="entry name" value="Aldolase_TIM"/>
</dbReference>
<dbReference type="SUPFAM" id="SSF102114">
    <property type="entry name" value="Radical SAM enzymes"/>
    <property type="match status" value="1"/>
</dbReference>
<evidence type="ECO:0000259" key="6">
    <source>
        <dbReference type="Pfam" id="PF12345"/>
    </source>
</evidence>
<organism evidence="7">
    <name type="scientific">Aplanochytrium stocchinoi</name>
    <dbReference type="NCBI Taxonomy" id="215587"/>
    <lineage>
        <taxon>Eukaryota</taxon>
        <taxon>Sar</taxon>
        <taxon>Stramenopiles</taxon>
        <taxon>Bigyra</taxon>
        <taxon>Labyrinthulomycetes</taxon>
        <taxon>Thraustochytrida</taxon>
        <taxon>Thraustochytriidae</taxon>
        <taxon>Aplanochytrium</taxon>
    </lineage>
</organism>
<dbReference type="InterPro" id="IPR026351">
    <property type="entry name" value="rSAM_ArsS-like"/>
</dbReference>
<keyword evidence="3" id="KW-0408">Iron</keyword>
<dbReference type="PANTHER" id="PTHR43728:SF1">
    <property type="entry name" value="FE-S OXIDOREDUCTASE"/>
    <property type="match status" value="1"/>
</dbReference>
<evidence type="ECO:0008006" key="8">
    <source>
        <dbReference type="Google" id="ProtNLM"/>
    </source>
</evidence>
<name>A0A7S3LNZ7_9STRA</name>
<sequence length="478" mass="53061">MFLRSSLNAAIKPVGFRFGKFAPVSVRLGGSFLNSDDNGSAKATISSASSSSQVTKAKAKSDEAEEEKKFLPDFNTSVDVVSHSLGVSKAQKARKLRRKLLKENQVKGSLIDDTLKTMETDETFKLTAARLKEWGQENLTRKERKHRNRALGDMGVKSFNSFLDEHGVPHIGRTQTEVFQINVGLYCNQACSHCHVESSPRKKKEQMDHATAERCIELIKASPTVTTVDITGGAPELNDEFRYLATEARALGKNVIDRCNLTVLTEPGQEDLVDFLADNKIHVVASLPCYGPQNVDMQRGNGVFERSIVGLLKLNERGYGVEGSDLTLDLVYNPIGPFLPPEQTALEAKYKQELADAYGIQFNSLFTITNMPIKRFADFLHRRGELKDYMELLVRNFNPSACETAMCTNYISVDYNGKIYDCDFNQQLAMSLKNEHKSSLSIFDIDSTDDIMEKKILTSNHCFGCVSGMGSSCQGATV</sequence>
<evidence type="ECO:0000256" key="1">
    <source>
        <dbReference type="ARBA" id="ARBA00022691"/>
    </source>
</evidence>
<dbReference type="EMBL" id="HBIN01005030">
    <property type="protein sequence ID" value="CAE0433279.1"/>
    <property type="molecule type" value="Transcribed_RNA"/>
</dbReference>
<dbReference type="GO" id="GO:0051536">
    <property type="term" value="F:iron-sulfur cluster binding"/>
    <property type="evidence" value="ECO:0007669"/>
    <property type="project" value="UniProtKB-KW"/>
</dbReference>
<evidence type="ECO:0000256" key="4">
    <source>
        <dbReference type="ARBA" id="ARBA00023014"/>
    </source>
</evidence>
<dbReference type="CDD" id="cd01335">
    <property type="entry name" value="Radical_SAM"/>
    <property type="match status" value="1"/>
</dbReference>
<dbReference type="InterPro" id="IPR007197">
    <property type="entry name" value="rSAM"/>
</dbReference>
<evidence type="ECO:0000256" key="3">
    <source>
        <dbReference type="ARBA" id="ARBA00023004"/>
    </source>
</evidence>
<evidence type="ECO:0000256" key="2">
    <source>
        <dbReference type="ARBA" id="ARBA00022723"/>
    </source>
</evidence>
<accession>A0A7S3LNZ7</accession>
<dbReference type="InterPro" id="IPR058240">
    <property type="entry name" value="rSAM_sf"/>
</dbReference>
<evidence type="ECO:0000259" key="5">
    <source>
        <dbReference type="Pfam" id="PF04055"/>
    </source>
</evidence>
<protein>
    <recommendedName>
        <fullName evidence="8">Radical SAM core domain-containing protein</fullName>
    </recommendedName>
</protein>
<dbReference type="Pfam" id="PF12345">
    <property type="entry name" value="DUF3641"/>
    <property type="match status" value="1"/>
</dbReference>
<reference evidence="7" key="1">
    <citation type="submission" date="2021-01" db="EMBL/GenBank/DDBJ databases">
        <authorList>
            <person name="Corre E."/>
            <person name="Pelletier E."/>
            <person name="Niang G."/>
            <person name="Scheremetjew M."/>
            <person name="Finn R."/>
            <person name="Kale V."/>
            <person name="Holt S."/>
            <person name="Cochrane G."/>
            <person name="Meng A."/>
            <person name="Brown T."/>
            <person name="Cohen L."/>
        </authorList>
    </citation>
    <scope>NUCLEOTIDE SEQUENCE</scope>
    <source>
        <strain evidence="7">GSBS06</strain>
    </source>
</reference>